<dbReference type="PANTHER" id="PTHR45288:SF1">
    <property type="entry name" value="THIOREDOXIN FAMILY PROTEIN"/>
    <property type="match status" value="1"/>
</dbReference>
<organism evidence="3 4">
    <name type="scientific">Turnera subulata</name>
    <dbReference type="NCBI Taxonomy" id="218843"/>
    <lineage>
        <taxon>Eukaryota</taxon>
        <taxon>Viridiplantae</taxon>
        <taxon>Streptophyta</taxon>
        <taxon>Embryophyta</taxon>
        <taxon>Tracheophyta</taxon>
        <taxon>Spermatophyta</taxon>
        <taxon>Magnoliopsida</taxon>
        <taxon>eudicotyledons</taxon>
        <taxon>Gunneridae</taxon>
        <taxon>Pentapetalae</taxon>
        <taxon>rosids</taxon>
        <taxon>fabids</taxon>
        <taxon>Malpighiales</taxon>
        <taxon>Passifloraceae</taxon>
        <taxon>Turnera</taxon>
    </lineage>
</organism>
<dbReference type="InterPro" id="IPR011767">
    <property type="entry name" value="GLR_AS"/>
</dbReference>
<dbReference type="GO" id="GO:0009507">
    <property type="term" value="C:chloroplast"/>
    <property type="evidence" value="ECO:0007669"/>
    <property type="project" value="TreeGrafter"/>
</dbReference>
<dbReference type="Proteomes" id="UP001141552">
    <property type="component" value="Unassembled WGS sequence"/>
</dbReference>
<dbReference type="CDD" id="cd03041">
    <property type="entry name" value="GST_N_2GST_N"/>
    <property type="match status" value="3"/>
</dbReference>
<gene>
    <name evidence="3" type="ORF">Tsubulata_020963</name>
</gene>
<dbReference type="PROSITE" id="PS00195">
    <property type="entry name" value="GLUTAREDOXIN_1"/>
    <property type="match status" value="2"/>
</dbReference>
<dbReference type="Pfam" id="PF13417">
    <property type="entry name" value="GST_N_3"/>
    <property type="match status" value="3"/>
</dbReference>
<keyword evidence="4" id="KW-1185">Reference proteome</keyword>
<comment type="caution">
    <text evidence="3">The sequence shown here is derived from an EMBL/GenBank/DDBJ whole genome shotgun (WGS) entry which is preliminary data.</text>
</comment>
<evidence type="ECO:0000259" key="2">
    <source>
        <dbReference type="PROSITE" id="PS50404"/>
    </source>
</evidence>
<dbReference type="EMBL" id="JAKUCV010000543">
    <property type="protein sequence ID" value="KAJ4849608.1"/>
    <property type="molecule type" value="Genomic_DNA"/>
</dbReference>
<evidence type="ECO:0000313" key="4">
    <source>
        <dbReference type="Proteomes" id="UP001141552"/>
    </source>
</evidence>
<evidence type="ECO:0000313" key="3">
    <source>
        <dbReference type="EMBL" id="KAJ4849608.1"/>
    </source>
</evidence>
<reference evidence="3" key="1">
    <citation type="submission" date="2022-02" db="EMBL/GenBank/DDBJ databases">
        <authorList>
            <person name="Henning P.M."/>
            <person name="McCubbin A.G."/>
            <person name="Shore J.S."/>
        </authorList>
    </citation>
    <scope>NUCLEOTIDE SEQUENCE</scope>
    <source>
        <strain evidence="3">F60SS</strain>
        <tissue evidence="3">Leaves</tissue>
    </source>
</reference>
<dbReference type="InterPro" id="IPR040079">
    <property type="entry name" value="Glutathione_S-Trfase"/>
</dbReference>
<feature type="domain" description="GST N-terminal" evidence="2">
    <location>
        <begin position="594"/>
        <end position="674"/>
    </location>
</feature>
<dbReference type="SFLD" id="SFLDG01202">
    <property type="entry name" value="SUF2.2"/>
    <property type="match status" value="1"/>
</dbReference>
<dbReference type="InterPro" id="IPR036249">
    <property type="entry name" value="Thioredoxin-like_sf"/>
</dbReference>
<sequence length="674" mass="74230">MAGVLNIPKYPSLCLIPGKRRIPNRPISIVRASSETPATSTTTSSSSSSSSSSSADQKPEASFRAPPNFKPPEPNPFAVRPDQTLDLIGASLPFFLRLGTGLFVNGYSASLVSKDEIPSNQYALQLYDYKVKETSKIGPFLDKPIEIYEYESCPFCRKVREIVAVLDLDVLFYPCPKKGPTFRPKVAQMGGKQQFPYMVDPNTGVSMYESDDIIKYLVGKYGDGTVPATLSLGPLTTLTAGFAMIGRMGKGSSYTPSNLPPKPLEIWAYEGSPFCKVTREVLVELELPHIMRSCARGSPKRQILYEKVGHFQLKDKLGKAMAGVLNIPKCPSLCSIPGKPRIPSRPISIVRLRATSETPTSSTTSSTAKDQKLEASFGAPPNFKPPEPKRFQVRPDKILDIIGASLALLFRLGTGVFVNGYSASIVSKDEIPSNQYALQLDGFKLKETSKVGPLPDKPIEIYEFESCPFCRKVREIVAVLDLDVLFYPCPKNGPTFRPKVAQMGGKQQFPYMAVASAGLRFKVETCLWLQVDPNTGVSMYESDDIIKYLVGKYGDGNVPPLLSLGLLTTLTAGFAMIGRMGKGSSYTPSKLPPKPLELWAYEPSPFCKVTREVLVELELPHIIRSCARGSPKRHILFEKVGHFQVPYLEDPNTGVQMFESAEIIEYLRATYTRP</sequence>
<feature type="domain" description="GST N-terminal" evidence="2">
    <location>
        <begin position="143"/>
        <end position="225"/>
    </location>
</feature>
<dbReference type="AlphaFoldDB" id="A0A9Q0GH87"/>
<dbReference type="OrthoDB" id="422574at2759"/>
<reference evidence="3" key="2">
    <citation type="journal article" date="2023" name="Plants (Basel)">
        <title>Annotation of the Turnera subulata (Passifloraceae) Draft Genome Reveals the S-Locus Evolved after the Divergence of Turneroideae from Passifloroideae in a Stepwise Manner.</title>
        <authorList>
            <person name="Henning P.M."/>
            <person name="Roalson E.H."/>
            <person name="Mir W."/>
            <person name="McCubbin A.G."/>
            <person name="Shore J.S."/>
        </authorList>
    </citation>
    <scope>NUCLEOTIDE SEQUENCE</scope>
    <source>
        <strain evidence="3">F60SS</strain>
    </source>
</reference>
<dbReference type="InterPro" id="IPR004045">
    <property type="entry name" value="Glutathione_S-Trfase_N"/>
</dbReference>
<feature type="region of interest" description="Disordered" evidence="1">
    <location>
        <begin position="354"/>
        <end position="389"/>
    </location>
</feature>
<dbReference type="FunFam" id="3.40.30.10:FF:000138">
    <property type="entry name" value="Thioredoxin family protein"/>
    <property type="match status" value="1"/>
</dbReference>
<evidence type="ECO:0000256" key="1">
    <source>
        <dbReference type="SAM" id="MobiDB-lite"/>
    </source>
</evidence>
<dbReference type="SFLD" id="SFLDS00019">
    <property type="entry name" value="Glutathione_Transferase_(cytos"/>
    <property type="match status" value="2"/>
</dbReference>
<accession>A0A9Q0GH87</accession>
<feature type="compositionally biased region" description="Low complexity" evidence="1">
    <location>
        <begin position="355"/>
        <end position="367"/>
    </location>
</feature>
<dbReference type="FunFam" id="3.40.30.10:FF:000120">
    <property type="entry name" value="Thioredoxin family protein"/>
    <property type="match status" value="1"/>
</dbReference>
<feature type="compositionally biased region" description="Low complexity" evidence="1">
    <location>
        <begin position="32"/>
        <end position="55"/>
    </location>
</feature>
<feature type="region of interest" description="Disordered" evidence="1">
    <location>
        <begin position="26"/>
        <end position="76"/>
    </location>
</feature>
<dbReference type="PROSITE" id="PS50404">
    <property type="entry name" value="GST_NTER"/>
    <property type="match status" value="2"/>
</dbReference>
<dbReference type="PROSITE" id="PS51354">
    <property type="entry name" value="GLUTAREDOXIN_2"/>
    <property type="match status" value="2"/>
</dbReference>
<dbReference type="Gene3D" id="3.40.30.10">
    <property type="entry name" value="Glutaredoxin"/>
    <property type="match status" value="3"/>
</dbReference>
<proteinExistence type="predicted"/>
<protein>
    <recommendedName>
        <fullName evidence="2">GST N-terminal domain-containing protein</fullName>
    </recommendedName>
</protein>
<name>A0A9Q0GH87_9ROSI</name>
<dbReference type="SFLD" id="SFLDG01181">
    <property type="entry name" value="SUF2"/>
    <property type="match status" value="2"/>
</dbReference>
<dbReference type="SUPFAM" id="SSF52833">
    <property type="entry name" value="Thioredoxin-like"/>
    <property type="match status" value="3"/>
</dbReference>
<dbReference type="PANTHER" id="PTHR45288">
    <property type="entry name" value="THIOREDOXIN FAMILY PROTEIN"/>
    <property type="match status" value="1"/>
</dbReference>